<protein>
    <submittedName>
        <fullName evidence="1">Uncharacterized protein</fullName>
    </submittedName>
</protein>
<dbReference type="Proteomes" id="UP001058074">
    <property type="component" value="Unassembled WGS sequence"/>
</dbReference>
<gene>
    <name evidence="1" type="ORF">rsdtw13_42290</name>
</gene>
<name>A0ACB5RIL1_9CLOT</name>
<proteinExistence type="predicted"/>
<dbReference type="EMBL" id="BROD01000002">
    <property type="protein sequence ID" value="GKX68971.1"/>
    <property type="molecule type" value="Genomic_DNA"/>
</dbReference>
<accession>A0ACB5RIL1</accession>
<evidence type="ECO:0000313" key="2">
    <source>
        <dbReference type="Proteomes" id="UP001058074"/>
    </source>
</evidence>
<keyword evidence="2" id="KW-1185">Reference proteome</keyword>
<comment type="caution">
    <text evidence="1">The sequence shown here is derived from an EMBL/GenBank/DDBJ whole genome shotgun (WGS) entry which is preliminary data.</text>
</comment>
<evidence type="ECO:0000313" key="1">
    <source>
        <dbReference type="EMBL" id="GKX68971.1"/>
    </source>
</evidence>
<sequence>MEKSQIAKDLVIKVQTGVSGTNNTPVYQKLKLINIDQENTDEDIYSVCSAMANLMDPNMPKVFQRVDRYLLTN</sequence>
<organism evidence="1 2">
    <name type="scientific">Inconstantimicrobium mannanitabidum</name>
    <dbReference type="NCBI Taxonomy" id="1604901"/>
    <lineage>
        <taxon>Bacteria</taxon>
        <taxon>Bacillati</taxon>
        <taxon>Bacillota</taxon>
        <taxon>Clostridia</taxon>
        <taxon>Eubacteriales</taxon>
        <taxon>Clostridiaceae</taxon>
        <taxon>Inconstantimicrobium</taxon>
    </lineage>
</organism>
<reference evidence="1" key="1">
    <citation type="journal article" date="2025" name="Int. J. Syst. Evol. Microbiol.">
        <title>Inconstantimicrobium mannanitabidum sp. nov., a novel member of the family Clostridiaceae isolated from anoxic soil under the treatment of reductive soil disinfestation.</title>
        <authorList>
            <person name="Ueki A."/>
            <person name="Tonouchi A."/>
            <person name="Honma S."/>
            <person name="Kaku N."/>
            <person name="Ueki K."/>
        </authorList>
    </citation>
    <scope>NUCLEOTIDE SEQUENCE</scope>
    <source>
        <strain evidence="1">TW13</strain>
    </source>
</reference>